<feature type="compositionally biased region" description="Basic and acidic residues" evidence="1">
    <location>
        <begin position="564"/>
        <end position="573"/>
    </location>
</feature>
<evidence type="ECO:0000256" key="1">
    <source>
        <dbReference type="SAM" id="MobiDB-lite"/>
    </source>
</evidence>
<protein>
    <submittedName>
        <fullName evidence="4">Uncharacterized protein LOC115216697 isoform X1</fullName>
    </submittedName>
</protein>
<evidence type="ECO:0000313" key="3">
    <source>
        <dbReference type="Proteomes" id="UP000515154"/>
    </source>
</evidence>
<dbReference type="AlphaFoldDB" id="A0A7E6F5I8"/>
<evidence type="ECO:0000313" key="4">
    <source>
        <dbReference type="RefSeq" id="XP_036362222.1"/>
    </source>
</evidence>
<keyword evidence="3" id="KW-1185">Reference proteome</keyword>
<reference evidence="4" key="1">
    <citation type="submission" date="2025-08" db="UniProtKB">
        <authorList>
            <consortium name="RefSeq"/>
        </authorList>
    </citation>
    <scope>IDENTIFICATION</scope>
</reference>
<feature type="region of interest" description="Disordered" evidence="1">
    <location>
        <begin position="564"/>
        <end position="583"/>
    </location>
</feature>
<dbReference type="RefSeq" id="XP_036362222.1">
    <property type="nucleotide sequence ID" value="XM_036506329.1"/>
</dbReference>
<proteinExistence type="predicted"/>
<dbReference type="PROSITE" id="PS50105">
    <property type="entry name" value="SAM_DOMAIN"/>
    <property type="match status" value="1"/>
</dbReference>
<feature type="compositionally biased region" description="Low complexity" evidence="1">
    <location>
        <begin position="392"/>
        <end position="416"/>
    </location>
</feature>
<gene>
    <name evidence="4" type="primary">LOC115216697</name>
</gene>
<name>A0A7E6F5I8_9MOLL</name>
<dbReference type="SUPFAM" id="SSF50156">
    <property type="entry name" value="PDZ domain-like"/>
    <property type="match status" value="1"/>
</dbReference>
<dbReference type="PANTHER" id="PTHR12573">
    <property type="entry name" value="AT09986P-RELATED"/>
    <property type="match status" value="1"/>
</dbReference>
<sequence length="652" mass="73360">MQRWEQQGYTPKKKLTLKTVSSVLDEPSNYGSQSFAHPSAASDVPVQFLNENYKSLPQELKKWSTADVVRWLDQQGLAKQFAVIFNENQVTGTTLVEGNLHFLDTLKEISLEDRELLLSSIYELLNPNSIQVKEDDLKRFTSNAEREKYLAAVHVAQSKDTHLHLVEATSPNAPSAMSTSSSCSSPFNRHLEWPNHDNDTSCMHQSHISLDEREVTTESCSMSSFANDWGSSEVSRCVARQVSLYELLSLEKRKEVCCIDVNRPENSHFEFNVETTEQGHVLINEARGLEINPGDRILEVNGVYICNENDLKQATKNCDWLRMVVVRSEIPSEAEVYEPQSASFLHESKNLKNQTSELKSRNELDVNTGPNNHQGGFFHGPSPLLKYSPTEVTVSGVGTATRTTTSTSSPSHNQTSPAAAPGITDQQQDPKTPSPCSPAVIKPSQYLSNLGFICSLQYWGCCLGPEKPTKLNNKLSSSEWRWKKLRDLVLQMKEKDIDVLLNDGVNQKTEEAKDKYILQEEIRQLQEALNSSSKKINHLQKALESKTTALQELGSEHEQLRKKIENQSHKSTESDDSLSQEGYADQECWRNLSDSKEDLLEELKEKTAEASQQKAFLDNLLSAVVKHAPWLLDDVDADLESMAMMSHGEQWC</sequence>
<dbReference type="Proteomes" id="UP000515154">
    <property type="component" value="Linkage group LG10"/>
</dbReference>
<organism evidence="3 4">
    <name type="scientific">Octopus sinensis</name>
    <name type="common">East Asian common octopus</name>
    <dbReference type="NCBI Taxonomy" id="2607531"/>
    <lineage>
        <taxon>Eukaryota</taxon>
        <taxon>Metazoa</taxon>
        <taxon>Spiralia</taxon>
        <taxon>Lophotrochozoa</taxon>
        <taxon>Mollusca</taxon>
        <taxon>Cephalopoda</taxon>
        <taxon>Coleoidea</taxon>
        <taxon>Octopodiformes</taxon>
        <taxon>Octopoda</taxon>
        <taxon>Incirrata</taxon>
        <taxon>Octopodidae</taxon>
        <taxon>Octopus</taxon>
    </lineage>
</organism>
<dbReference type="PANTHER" id="PTHR12573:SF4">
    <property type="entry name" value="AT09986P-RELATED"/>
    <property type="match status" value="1"/>
</dbReference>
<dbReference type="SUPFAM" id="SSF47769">
    <property type="entry name" value="SAM/Pointed domain"/>
    <property type="match status" value="1"/>
</dbReference>
<accession>A0A7E6F5I8</accession>
<dbReference type="InterPro" id="IPR001660">
    <property type="entry name" value="SAM"/>
</dbReference>
<dbReference type="InterPro" id="IPR036034">
    <property type="entry name" value="PDZ_sf"/>
</dbReference>
<dbReference type="InterPro" id="IPR013761">
    <property type="entry name" value="SAM/pointed_sf"/>
</dbReference>
<feature type="domain" description="SAM" evidence="2">
    <location>
        <begin position="63"/>
        <end position="127"/>
    </location>
</feature>
<evidence type="ECO:0000259" key="2">
    <source>
        <dbReference type="PROSITE" id="PS50105"/>
    </source>
</evidence>
<dbReference type="Gene3D" id="1.10.150.50">
    <property type="entry name" value="Transcription Factor, Ets-1"/>
    <property type="match status" value="1"/>
</dbReference>
<feature type="region of interest" description="Disordered" evidence="1">
    <location>
        <begin position="355"/>
        <end position="437"/>
    </location>
</feature>